<dbReference type="CDD" id="cd04301">
    <property type="entry name" value="NAT_SF"/>
    <property type="match status" value="1"/>
</dbReference>
<dbReference type="EMBL" id="NHNT01000007">
    <property type="protein sequence ID" value="OUZ38793.1"/>
    <property type="molecule type" value="Genomic_DNA"/>
</dbReference>
<name>A0ABX3ZGV2_9BACL</name>
<dbReference type="PROSITE" id="PS51186">
    <property type="entry name" value="GNAT"/>
    <property type="match status" value="1"/>
</dbReference>
<dbReference type="InterPro" id="IPR016181">
    <property type="entry name" value="Acyl_CoA_acyltransferase"/>
</dbReference>
<reference evidence="2 3" key="1">
    <citation type="journal article" date="2017" name="Int. J. Syst. Evol. Microbiol.">
        <title>Solibacillus kalamii sp. nov., isolated from a high-efficiency particulate arrestance filter system used in the International Space Station.</title>
        <authorList>
            <person name="Checinska Sielaff A."/>
            <person name="Kumar R.M."/>
            <person name="Pal D."/>
            <person name="Mayilraj S."/>
            <person name="Venkateswaran K."/>
        </authorList>
    </citation>
    <scope>NUCLEOTIDE SEQUENCE [LARGE SCALE GENOMIC DNA]</scope>
    <source>
        <strain evidence="2 3">ISSFR-015</strain>
    </source>
</reference>
<organism evidence="2 3">
    <name type="scientific">Solibacillus kalamii</name>
    <dbReference type="NCBI Taxonomy" id="1748298"/>
    <lineage>
        <taxon>Bacteria</taxon>
        <taxon>Bacillati</taxon>
        <taxon>Bacillota</taxon>
        <taxon>Bacilli</taxon>
        <taxon>Bacillales</taxon>
        <taxon>Caryophanaceae</taxon>
        <taxon>Solibacillus</taxon>
    </lineage>
</organism>
<dbReference type="PANTHER" id="PTHR43415:SF3">
    <property type="entry name" value="GNAT-FAMILY ACETYLTRANSFERASE"/>
    <property type="match status" value="1"/>
</dbReference>
<feature type="domain" description="N-acetyltransferase" evidence="1">
    <location>
        <begin position="8"/>
        <end position="159"/>
    </location>
</feature>
<dbReference type="Gene3D" id="3.40.630.30">
    <property type="match status" value="1"/>
</dbReference>
<gene>
    <name evidence="2" type="ORF">CBM15_11850</name>
</gene>
<evidence type="ECO:0000313" key="3">
    <source>
        <dbReference type="Proteomes" id="UP000196594"/>
    </source>
</evidence>
<dbReference type="Proteomes" id="UP000196594">
    <property type="component" value="Unassembled WGS sequence"/>
</dbReference>
<dbReference type="InterPro" id="IPR000182">
    <property type="entry name" value="GNAT_dom"/>
</dbReference>
<dbReference type="Pfam" id="PF13302">
    <property type="entry name" value="Acetyltransf_3"/>
    <property type="match status" value="1"/>
</dbReference>
<protein>
    <submittedName>
        <fullName evidence="2">GNAT family N-acetyltransferase</fullName>
    </submittedName>
</protein>
<dbReference type="RefSeq" id="WP_087617675.1">
    <property type="nucleotide sequence ID" value="NZ_JAFBEY010000005.1"/>
</dbReference>
<sequence>MDINRNEIYLRKLKLEDFNAVVDWSRDDRFCEANGWQKNRDHLELFKWWERCVTNQQKDMIRLGIEYKNRLIGYADLAEFKNNSAEIGIAIGDSTLWNNGIGTQMIKKLLNYANEQFGVTTFYGKTHETNHRSRKMMEKVGFTEESREGTELYIGKEVKLVQYKLELNE</sequence>
<keyword evidence="3" id="KW-1185">Reference proteome</keyword>
<evidence type="ECO:0000313" key="2">
    <source>
        <dbReference type="EMBL" id="OUZ38793.1"/>
    </source>
</evidence>
<comment type="caution">
    <text evidence="2">The sequence shown here is derived from an EMBL/GenBank/DDBJ whole genome shotgun (WGS) entry which is preliminary data.</text>
</comment>
<evidence type="ECO:0000259" key="1">
    <source>
        <dbReference type="PROSITE" id="PS51186"/>
    </source>
</evidence>
<proteinExistence type="predicted"/>
<dbReference type="PANTHER" id="PTHR43415">
    <property type="entry name" value="SPERMIDINE N(1)-ACETYLTRANSFERASE"/>
    <property type="match status" value="1"/>
</dbReference>
<dbReference type="SUPFAM" id="SSF55729">
    <property type="entry name" value="Acyl-CoA N-acyltransferases (Nat)"/>
    <property type="match status" value="1"/>
</dbReference>
<accession>A0ABX3ZGV2</accession>